<dbReference type="EMBL" id="QURN01000006">
    <property type="protein sequence ID" value="RFC67854.1"/>
    <property type="molecule type" value="Genomic_DNA"/>
</dbReference>
<keyword evidence="2" id="KW-1185">Reference proteome</keyword>
<name>A0A371XFP7_9HYPH</name>
<evidence type="ECO:0000313" key="2">
    <source>
        <dbReference type="Proteomes" id="UP000262379"/>
    </source>
</evidence>
<protein>
    <submittedName>
        <fullName evidence="1">Uncharacterized protein</fullName>
    </submittedName>
</protein>
<evidence type="ECO:0000313" key="1">
    <source>
        <dbReference type="EMBL" id="RFC67854.1"/>
    </source>
</evidence>
<comment type="caution">
    <text evidence="1">The sequence shown here is derived from an EMBL/GenBank/DDBJ whole genome shotgun (WGS) entry which is preliminary data.</text>
</comment>
<proteinExistence type="predicted"/>
<accession>A0A371XFP7</accession>
<organism evidence="1 2">
    <name type="scientific">Mesorhizobium denitrificans</name>
    <dbReference type="NCBI Taxonomy" id="2294114"/>
    <lineage>
        <taxon>Bacteria</taxon>
        <taxon>Pseudomonadati</taxon>
        <taxon>Pseudomonadota</taxon>
        <taxon>Alphaproteobacteria</taxon>
        <taxon>Hyphomicrobiales</taxon>
        <taxon>Phyllobacteriaceae</taxon>
        <taxon>Mesorhizobium</taxon>
    </lineage>
</organism>
<sequence length="144" mass="16245">MSRTVYAMLETGLNKESSSISVHAFREFRRGKIDRIVSELRAMGLDVDADMVLASSKKPGGQKDAAVHHAVEIYVAFEQRRKLNLPHDPWLSTASKSEMVERACQCAKGSFDGDIDSDAVREAIKNLARKQRKEASRRQNKRRV</sequence>
<dbReference type="AlphaFoldDB" id="A0A371XFP7"/>
<gene>
    <name evidence="1" type="ORF">DY251_09735</name>
</gene>
<dbReference type="Proteomes" id="UP000262379">
    <property type="component" value="Unassembled WGS sequence"/>
</dbReference>
<reference evidence="2" key="1">
    <citation type="submission" date="2018-08" db="EMBL/GenBank/DDBJ databases">
        <authorList>
            <person name="Im W.T."/>
        </authorList>
    </citation>
    <scope>NUCLEOTIDE SEQUENCE [LARGE SCALE GENOMIC DNA]</scope>
    <source>
        <strain evidence="2">LA-28</strain>
    </source>
</reference>